<dbReference type="InterPro" id="IPR010710">
    <property type="entry name" value="DUF1289"/>
</dbReference>
<reference evidence="1" key="1">
    <citation type="journal article" date="2020" name="mSystems">
        <title>Genome- and Community-Level Interaction Insights into Carbon Utilization and Element Cycling Functions of Hydrothermarchaeota in Hydrothermal Sediment.</title>
        <authorList>
            <person name="Zhou Z."/>
            <person name="Liu Y."/>
            <person name="Xu W."/>
            <person name="Pan J."/>
            <person name="Luo Z.H."/>
            <person name="Li M."/>
        </authorList>
    </citation>
    <scope>NUCLEOTIDE SEQUENCE [LARGE SCALE GENOMIC DNA]</scope>
    <source>
        <strain evidence="1">HyVt-324</strain>
    </source>
</reference>
<dbReference type="EMBL" id="DRFO01000017">
    <property type="protein sequence ID" value="HDZ56039.1"/>
    <property type="molecule type" value="Genomic_DNA"/>
</dbReference>
<proteinExistence type="predicted"/>
<dbReference type="PANTHER" id="PTHR35175:SF2">
    <property type="entry name" value="DUF1289 DOMAIN-CONTAINING PROTEIN"/>
    <property type="match status" value="1"/>
</dbReference>
<gene>
    <name evidence="1" type="ORF">ENH64_06115</name>
</gene>
<dbReference type="PANTHER" id="PTHR35175">
    <property type="entry name" value="DUF1289 DOMAIN-CONTAINING PROTEIN"/>
    <property type="match status" value="1"/>
</dbReference>
<sequence length="76" mass="8351">MNSQQPAPQPVRSPCVGICCMDDDDICTGCQRTGTEIIQWGRLSDDQRRAILALCEARARDQGLWLCATDNKGNLA</sequence>
<name>A0A7V1BML4_9GAMM</name>
<protein>
    <submittedName>
        <fullName evidence="1">DUF1289 domain-containing protein</fullName>
    </submittedName>
</protein>
<comment type="caution">
    <text evidence="1">The sequence shown here is derived from an EMBL/GenBank/DDBJ whole genome shotgun (WGS) entry which is preliminary data.</text>
</comment>
<dbReference type="Pfam" id="PF06945">
    <property type="entry name" value="DUF1289"/>
    <property type="match status" value="1"/>
</dbReference>
<evidence type="ECO:0000313" key="1">
    <source>
        <dbReference type="EMBL" id="HDZ56039.1"/>
    </source>
</evidence>
<dbReference type="Proteomes" id="UP000885703">
    <property type="component" value="Unassembled WGS sequence"/>
</dbReference>
<organism evidence="1">
    <name type="scientific">Halopseudomonas xinjiangensis</name>
    <dbReference type="NCBI Taxonomy" id="487184"/>
    <lineage>
        <taxon>Bacteria</taxon>
        <taxon>Pseudomonadati</taxon>
        <taxon>Pseudomonadota</taxon>
        <taxon>Gammaproteobacteria</taxon>
        <taxon>Pseudomonadales</taxon>
        <taxon>Pseudomonadaceae</taxon>
        <taxon>Halopseudomonas</taxon>
    </lineage>
</organism>
<dbReference type="AlphaFoldDB" id="A0A7V1BML4"/>
<accession>A0A7V1BML4</accession>